<accession>A0AAJ6MNQ7</accession>
<protein>
    <submittedName>
        <fullName evidence="1">Uncharacterized protein</fullName>
    </submittedName>
</protein>
<evidence type="ECO:0000313" key="2">
    <source>
        <dbReference type="Proteomes" id="UP001228563"/>
    </source>
</evidence>
<gene>
    <name evidence="1" type="ORF">M2B19_11550</name>
</gene>
<sequence>MAVVQIAWDWLHWNCRQSWKNVLPVFQSCDVSQEDLKRRFYALRLNGLFAIKYPCGISPSFYLSEGN</sequence>
<dbReference type="EMBL" id="CP096849">
    <property type="protein sequence ID" value="WMT68154.1"/>
    <property type="molecule type" value="Genomic_DNA"/>
</dbReference>
<dbReference type="AlphaFoldDB" id="A0AAJ6MNQ7"/>
<organism evidence="1 2">
    <name type="scientific">Enterobacter kobei</name>
    <dbReference type="NCBI Taxonomy" id="208224"/>
    <lineage>
        <taxon>Bacteria</taxon>
        <taxon>Pseudomonadati</taxon>
        <taxon>Pseudomonadota</taxon>
        <taxon>Gammaproteobacteria</taxon>
        <taxon>Enterobacterales</taxon>
        <taxon>Enterobacteriaceae</taxon>
        <taxon>Enterobacter</taxon>
        <taxon>Enterobacter cloacae complex</taxon>
    </lineage>
</organism>
<name>A0AAJ6MNQ7_9ENTR</name>
<evidence type="ECO:0000313" key="1">
    <source>
        <dbReference type="EMBL" id="WMT68154.1"/>
    </source>
</evidence>
<dbReference type="RefSeq" id="WP_127348534.1">
    <property type="nucleotide sequence ID" value="NZ_BRUA01000005.1"/>
</dbReference>
<dbReference type="Proteomes" id="UP001228563">
    <property type="component" value="Chromosome"/>
</dbReference>
<reference evidence="1" key="1">
    <citation type="submission" date="2022-04" db="EMBL/GenBank/DDBJ databases">
        <title>Co-occurrence of mcr-9 and blaNDM-1 in multidrug-resistant Enterobacter kobei strain isolated from an infant with urinary infection.</title>
        <authorList>
            <person name="Zeng H."/>
        </authorList>
    </citation>
    <scope>NUCLEOTIDE SEQUENCE</scope>
    <source>
        <strain evidence="1">EC1382</strain>
    </source>
</reference>
<proteinExistence type="predicted"/>